<dbReference type="RefSeq" id="WP_061995502.1">
    <property type="nucleotide sequence ID" value="NZ_JAAGPU010000001.1"/>
</dbReference>
<dbReference type="GO" id="GO:0000428">
    <property type="term" value="C:DNA-directed RNA polymerase complex"/>
    <property type="evidence" value="ECO:0007669"/>
    <property type="project" value="UniProtKB-KW"/>
</dbReference>
<proteinExistence type="inferred from homology"/>
<keyword evidence="12" id="KW-1185">Reference proteome</keyword>
<dbReference type="GO" id="GO:0006351">
    <property type="term" value="P:DNA-templated transcription"/>
    <property type="evidence" value="ECO:0007669"/>
    <property type="project" value="UniProtKB-UniRule"/>
</dbReference>
<dbReference type="HAMAP" id="MF_00366">
    <property type="entry name" value="RNApol_bact_RpoZ"/>
    <property type="match status" value="1"/>
</dbReference>
<evidence type="ECO:0000256" key="6">
    <source>
        <dbReference type="ARBA" id="ARBA00022695"/>
    </source>
</evidence>
<dbReference type="GO" id="GO:0003677">
    <property type="term" value="F:DNA binding"/>
    <property type="evidence" value="ECO:0007669"/>
    <property type="project" value="UniProtKB-UniRule"/>
</dbReference>
<dbReference type="SUPFAM" id="SSF63562">
    <property type="entry name" value="RPB6/omega subunit-like"/>
    <property type="match status" value="1"/>
</dbReference>
<dbReference type="InterPro" id="IPR003716">
    <property type="entry name" value="DNA-dir_RNA_pol_omega"/>
</dbReference>
<sequence length="77" mass="8500">MKSNNSSMINPSIVDLLNKVENRYSLVVATSKRARQIIDGSEPLIETESTKPVTIAIKEINQDALLSESQDVKEGLK</sequence>
<comment type="function">
    <text evidence="10">Promotes RNA polymerase assembly. Latches the N- and C-terminal regions of the beta' subunit thereby facilitating its interaction with the beta and alpha subunits.</text>
</comment>
<gene>
    <name evidence="10" type="primary">rpoZ</name>
    <name evidence="11" type="ORF">G3M99_00145</name>
</gene>
<dbReference type="PANTHER" id="PTHR34476">
    <property type="entry name" value="DNA-DIRECTED RNA POLYMERASE SUBUNIT OMEGA"/>
    <property type="match status" value="1"/>
</dbReference>
<comment type="caution">
    <text evidence="11">The sequence shown here is derived from an EMBL/GenBank/DDBJ whole genome shotgun (WGS) entry which is preliminary data.</text>
</comment>
<evidence type="ECO:0000256" key="4">
    <source>
        <dbReference type="ARBA" id="ARBA00022478"/>
    </source>
</evidence>
<dbReference type="EC" id="2.7.7.6" evidence="2 10"/>
<dbReference type="GO" id="GO:0003899">
    <property type="term" value="F:DNA-directed RNA polymerase activity"/>
    <property type="evidence" value="ECO:0007669"/>
    <property type="project" value="UniProtKB-UniRule"/>
</dbReference>
<dbReference type="InterPro" id="IPR036161">
    <property type="entry name" value="RPB6/omega-like_sf"/>
</dbReference>
<evidence type="ECO:0000256" key="5">
    <source>
        <dbReference type="ARBA" id="ARBA00022679"/>
    </source>
</evidence>
<keyword evidence="6 10" id="KW-0548">Nucleotidyltransferase</keyword>
<comment type="subunit">
    <text evidence="10">The RNAP catalytic core consists of 2 alpha, 1 beta, 1 beta' and 1 omega subunit. When a sigma factor is associated with the core the holoenzyme is formed, which can initiate transcription.</text>
</comment>
<evidence type="ECO:0000256" key="9">
    <source>
        <dbReference type="ARBA" id="ARBA00048552"/>
    </source>
</evidence>
<evidence type="ECO:0000256" key="8">
    <source>
        <dbReference type="ARBA" id="ARBA00029924"/>
    </source>
</evidence>
<comment type="similarity">
    <text evidence="1 10">Belongs to the RNA polymerase subunit omega family.</text>
</comment>
<reference evidence="11 12" key="1">
    <citation type="submission" date="2020-02" db="EMBL/GenBank/DDBJ databases">
        <title>Genome assembly of a novel Clostridium senegalense strain.</title>
        <authorList>
            <person name="Gupta T.B."/>
            <person name="Jauregui R."/>
            <person name="Maclean P."/>
            <person name="Nawarathana A."/>
            <person name="Brightwell G."/>
        </authorList>
    </citation>
    <scope>NUCLEOTIDE SEQUENCE [LARGE SCALE GENOMIC DNA]</scope>
    <source>
        <strain evidence="11 12">AGRFS4</strain>
    </source>
</reference>
<evidence type="ECO:0000256" key="10">
    <source>
        <dbReference type="HAMAP-Rule" id="MF_00366"/>
    </source>
</evidence>
<organism evidence="11 12">
    <name type="scientific">Clostridium senegalense</name>
    <dbReference type="NCBI Taxonomy" id="1465809"/>
    <lineage>
        <taxon>Bacteria</taxon>
        <taxon>Bacillati</taxon>
        <taxon>Bacillota</taxon>
        <taxon>Clostridia</taxon>
        <taxon>Eubacteriales</taxon>
        <taxon>Clostridiaceae</taxon>
        <taxon>Clostridium</taxon>
    </lineage>
</organism>
<keyword evidence="7 10" id="KW-0804">Transcription</keyword>
<evidence type="ECO:0000313" key="12">
    <source>
        <dbReference type="Proteomes" id="UP000481872"/>
    </source>
</evidence>
<keyword evidence="4 10" id="KW-0240">DNA-directed RNA polymerase</keyword>
<dbReference type="NCBIfam" id="TIGR00690">
    <property type="entry name" value="rpoZ"/>
    <property type="match status" value="1"/>
</dbReference>
<dbReference type="PANTHER" id="PTHR34476:SF1">
    <property type="entry name" value="DNA-DIRECTED RNA POLYMERASE SUBUNIT OMEGA"/>
    <property type="match status" value="1"/>
</dbReference>
<dbReference type="Pfam" id="PF01192">
    <property type="entry name" value="RNA_pol_Rpb6"/>
    <property type="match status" value="1"/>
</dbReference>
<evidence type="ECO:0000256" key="7">
    <source>
        <dbReference type="ARBA" id="ARBA00023163"/>
    </source>
</evidence>
<dbReference type="SMART" id="SM01409">
    <property type="entry name" value="RNA_pol_Rpb6"/>
    <property type="match status" value="1"/>
</dbReference>
<dbReference type="Gene3D" id="3.90.940.10">
    <property type="match status" value="1"/>
</dbReference>
<dbReference type="EMBL" id="JAAGPU010000001">
    <property type="protein sequence ID" value="NEU03281.1"/>
    <property type="molecule type" value="Genomic_DNA"/>
</dbReference>
<protein>
    <recommendedName>
        <fullName evidence="3 10">DNA-directed RNA polymerase subunit omega</fullName>
        <shortName evidence="10">RNAP omega subunit</shortName>
        <ecNumber evidence="2 10">2.7.7.6</ecNumber>
    </recommendedName>
    <alternativeName>
        <fullName evidence="10">RNA polymerase omega subunit</fullName>
    </alternativeName>
    <alternativeName>
        <fullName evidence="8 10">Transcriptase subunit omega</fullName>
    </alternativeName>
</protein>
<evidence type="ECO:0000313" key="11">
    <source>
        <dbReference type="EMBL" id="NEU03281.1"/>
    </source>
</evidence>
<accession>A0A6M0H083</accession>
<dbReference type="AlphaFoldDB" id="A0A6M0H083"/>
<dbReference type="Proteomes" id="UP000481872">
    <property type="component" value="Unassembled WGS sequence"/>
</dbReference>
<evidence type="ECO:0000256" key="3">
    <source>
        <dbReference type="ARBA" id="ARBA00013725"/>
    </source>
</evidence>
<name>A0A6M0H083_9CLOT</name>
<evidence type="ECO:0000256" key="2">
    <source>
        <dbReference type="ARBA" id="ARBA00012418"/>
    </source>
</evidence>
<dbReference type="InterPro" id="IPR006110">
    <property type="entry name" value="Pol_omega/Rpo6/RPB6"/>
</dbReference>
<evidence type="ECO:0000256" key="1">
    <source>
        <dbReference type="ARBA" id="ARBA00006711"/>
    </source>
</evidence>
<comment type="catalytic activity">
    <reaction evidence="9 10">
        <text>RNA(n) + a ribonucleoside 5'-triphosphate = RNA(n+1) + diphosphate</text>
        <dbReference type="Rhea" id="RHEA:21248"/>
        <dbReference type="Rhea" id="RHEA-COMP:14527"/>
        <dbReference type="Rhea" id="RHEA-COMP:17342"/>
        <dbReference type="ChEBI" id="CHEBI:33019"/>
        <dbReference type="ChEBI" id="CHEBI:61557"/>
        <dbReference type="ChEBI" id="CHEBI:140395"/>
        <dbReference type="EC" id="2.7.7.6"/>
    </reaction>
</comment>
<keyword evidence="5 10" id="KW-0808">Transferase</keyword>